<dbReference type="Gene3D" id="2.60.120.330">
    <property type="entry name" value="B-lactam Antibiotic, Isopenicillin N Synthase, Chain"/>
    <property type="match status" value="1"/>
</dbReference>
<proteinExistence type="predicted"/>
<dbReference type="EMBL" id="KB201670">
    <property type="protein sequence ID" value="ESO95228.1"/>
    <property type="molecule type" value="Genomic_DNA"/>
</dbReference>
<sequence>MELTAKTPILDFQEYNINIQAGDITDDDLKQTGYCYIKNHGIPKHQELNFRLDQCNPADLKEAFNYAPMDPGDWPTEEVPGMEKSFINLFNSFRLLCYNVLDVLALPLGLEVNLVF</sequence>
<keyword evidence="2" id="KW-1185">Reference proteome</keyword>
<evidence type="ECO:0000313" key="2">
    <source>
        <dbReference type="Proteomes" id="UP000030746"/>
    </source>
</evidence>
<name>V3ZUR1_LOTGI</name>
<dbReference type="AlphaFoldDB" id="V3ZUR1"/>
<accession>V3ZUR1</accession>
<dbReference type="KEGG" id="lgi:LOTGIDRAFT_176679"/>
<evidence type="ECO:0000313" key="1">
    <source>
        <dbReference type="EMBL" id="ESO95228.1"/>
    </source>
</evidence>
<dbReference type="Proteomes" id="UP000030746">
    <property type="component" value="Unassembled WGS sequence"/>
</dbReference>
<organism evidence="1 2">
    <name type="scientific">Lottia gigantea</name>
    <name type="common">Giant owl limpet</name>
    <dbReference type="NCBI Taxonomy" id="225164"/>
    <lineage>
        <taxon>Eukaryota</taxon>
        <taxon>Metazoa</taxon>
        <taxon>Spiralia</taxon>
        <taxon>Lophotrochozoa</taxon>
        <taxon>Mollusca</taxon>
        <taxon>Gastropoda</taxon>
        <taxon>Patellogastropoda</taxon>
        <taxon>Lottioidea</taxon>
        <taxon>Lottiidae</taxon>
        <taxon>Lottia</taxon>
    </lineage>
</organism>
<evidence type="ECO:0008006" key="3">
    <source>
        <dbReference type="Google" id="ProtNLM"/>
    </source>
</evidence>
<dbReference type="CTD" id="20243919"/>
<dbReference type="InterPro" id="IPR027443">
    <property type="entry name" value="IPNS-like_sf"/>
</dbReference>
<protein>
    <recommendedName>
        <fullName evidence="3">Non-haem dioxygenase N-terminal domain-containing protein</fullName>
    </recommendedName>
</protein>
<dbReference type="SUPFAM" id="SSF51197">
    <property type="entry name" value="Clavaminate synthase-like"/>
    <property type="match status" value="1"/>
</dbReference>
<dbReference type="GeneID" id="20243919"/>
<dbReference type="RefSeq" id="XP_009054084.1">
    <property type="nucleotide sequence ID" value="XM_009055836.1"/>
</dbReference>
<gene>
    <name evidence="1" type="ORF">LOTGIDRAFT_176679</name>
</gene>
<reference evidence="1 2" key="1">
    <citation type="journal article" date="2013" name="Nature">
        <title>Insights into bilaterian evolution from three spiralian genomes.</title>
        <authorList>
            <person name="Simakov O."/>
            <person name="Marletaz F."/>
            <person name="Cho S.J."/>
            <person name="Edsinger-Gonzales E."/>
            <person name="Havlak P."/>
            <person name="Hellsten U."/>
            <person name="Kuo D.H."/>
            <person name="Larsson T."/>
            <person name="Lv J."/>
            <person name="Arendt D."/>
            <person name="Savage R."/>
            <person name="Osoegawa K."/>
            <person name="de Jong P."/>
            <person name="Grimwood J."/>
            <person name="Chapman J.A."/>
            <person name="Shapiro H."/>
            <person name="Aerts A."/>
            <person name="Otillar R.P."/>
            <person name="Terry A.Y."/>
            <person name="Boore J.L."/>
            <person name="Grigoriev I.V."/>
            <person name="Lindberg D.R."/>
            <person name="Seaver E.C."/>
            <person name="Weisblat D.A."/>
            <person name="Putnam N.H."/>
            <person name="Rokhsar D.S."/>
        </authorList>
    </citation>
    <scope>NUCLEOTIDE SEQUENCE [LARGE SCALE GENOMIC DNA]</scope>
</reference>